<keyword evidence="2 5" id="KW-0195">Cyclin</keyword>
<reference evidence="8 9" key="1">
    <citation type="submission" date="2020-06" db="EMBL/GenBank/DDBJ databases">
        <title>Transcriptomic and genomic resources for Thalictrum thalictroides and T. hernandezii: Facilitating candidate gene discovery in an emerging model plant lineage.</title>
        <authorList>
            <person name="Arias T."/>
            <person name="Riano-Pachon D.M."/>
            <person name="Di Stilio V.S."/>
        </authorList>
    </citation>
    <scope>NUCLEOTIDE SEQUENCE [LARGE SCALE GENOMIC DNA]</scope>
    <source>
        <strain evidence="9">cv. WT478/WT964</strain>
        <tissue evidence="8">Leaves</tissue>
    </source>
</reference>
<dbReference type="EMBL" id="JABWDY010016319">
    <property type="protein sequence ID" value="KAF5196187.1"/>
    <property type="molecule type" value="Genomic_DNA"/>
</dbReference>
<dbReference type="Gene3D" id="1.10.472.10">
    <property type="entry name" value="Cyclin-like"/>
    <property type="match status" value="2"/>
</dbReference>
<dbReference type="InterPro" id="IPR006671">
    <property type="entry name" value="Cyclin_N"/>
</dbReference>
<dbReference type="Pfam" id="PF00134">
    <property type="entry name" value="Cyclin_N"/>
    <property type="match status" value="1"/>
</dbReference>
<evidence type="ECO:0000313" key="8">
    <source>
        <dbReference type="EMBL" id="KAF5196187.1"/>
    </source>
</evidence>
<dbReference type="SUPFAM" id="SSF47954">
    <property type="entry name" value="Cyclin-like"/>
    <property type="match status" value="2"/>
</dbReference>
<organism evidence="8 9">
    <name type="scientific">Thalictrum thalictroides</name>
    <name type="common">Rue-anemone</name>
    <name type="synonym">Anemone thalictroides</name>
    <dbReference type="NCBI Taxonomy" id="46969"/>
    <lineage>
        <taxon>Eukaryota</taxon>
        <taxon>Viridiplantae</taxon>
        <taxon>Streptophyta</taxon>
        <taxon>Embryophyta</taxon>
        <taxon>Tracheophyta</taxon>
        <taxon>Spermatophyta</taxon>
        <taxon>Magnoliopsida</taxon>
        <taxon>Ranunculales</taxon>
        <taxon>Ranunculaceae</taxon>
        <taxon>Thalictroideae</taxon>
        <taxon>Thalictrum</taxon>
    </lineage>
</organism>
<evidence type="ECO:0000256" key="1">
    <source>
        <dbReference type="ARBA" id="ARBA00022618"/>
    </source>
</evidence>
<dbReference type="GO" id="GO:0051301">
    <property type="term" value="P:cell division"/>
    <property type="evidence" value="ECO:0007669"/>
    <property type="project" value="UniProtKB-KW"/>
</dbReference>
<comment type="caution">
    <text evidence="8">The sequence shown here is derived from an EMBL/GenBank/DDBJ whole genome shotgun (WGS) entry which is preliminary data.</text>
</comment>
<evidence type="ECO:0000256" key="6">
    <source>
        <dbReference type="SAM" id="MobiDB-lite"/>
    </source>
</evidence>
<name>A0A7J6WGZ0_THATH</name>
<evidence type="ECO:0000259" key="7">
    <source>
        <dbReference type="SMART" id="SM00385"/>
    </source>
</evidence>
<dbReference type="GO" id="GO:0006357">
    <property type="term" value="P:regulation of transcription by RNA polymerase II"/>
    <property type="evidence" value="ECO:0007669"/>
    <property type="project" value="InterPro"/>
</dbReference>
<dbReference type="GO" id="GO:0016538">
    <property type="term" value="F:cyclin-dependent protein serine/threonine kinase regulator activity"/>
    <property type="evidence" value="ECO:0007669"/>
    <property type="project" value="InterPro"/>
</dbReference>
<protein>
    <submittedName>
        <fullName evidence="8">Cyclin-t1-4</fullName>
    </submittedName>
</protein>
<keyword evidence="9" id="KW-1185">Reference proteome</keyword>
<evidence type="ECO:0000256" key="5">
    <source>
        <dbReference type="RuleBase" id="RU000383"/>
    </source>
</evidence>
<dbReference type="CDD" id="cd20588">
    <property type="entry name" value="CYCLIN_AcCycT_rpt2"/>
    <property type="match status" value="1"/>
</dbReference>
<keyword evidence="1" id="KW-0132">Cell division</keyword>
<dbReference type="FunFam" id="1.10.472.10:FF:000026">
    <property type="entry name" value="Cyclin-T1-5 like"/>
    <property type="match status" value="1"/>
</dbReference>
<dbReference type="Pfam" id="PF21797">
    <property type="entry name" value="CycT2-like_C"/>
    <property type="match status" value="1"/>
</dbReference>
<dbReference type="SMART" id="SM00385">
    <property type="entry name" value="CYCLIN"/>
    <property type="match status" value="2"/>
</dbReference>
<dbReference type="PANTHER" id="PTHR10026">
    <property type="entry name" value="CYCLIN"/>
    <property type="match status" value="1"/>
</dbReference>
<gene>
    <name evidence="8" type="ORF">FRX31_014224</name>
</gene>
<comment type="similarity">
    <text evidence="4">Belongs to the cyclin family. Cyclin T subfamily.</text>
</comment>
<feature type="domain" description="Cyclin-like" evidence="7">
    <location>
        <begin position="68"/>
        <end position="170"/>
    </location>
</feature>
<sequence>MEGPEGVSFQHVITRNATNVIYQDPLDELEHLRPRWYLSRRELEDNSPSRKDGIAFKKETQLRSLYCSFLQDLGMKLKVPQVTIATAMMFIHRFYLHQSHAKNDWQTIATVSMFLASKVEETPRLLVDVIVVAYEMIHRRDPSAPQRIKQKDVYEKQKELVLIAERLLLVTIGFDFNIQHPYKPLVAALKKLDISQNDVARVAWNFVNDWLRTSLCLQYKPHYIAAGSMYLAAKFCKVKLPSEKEKVWWLEFDVSPHQLEEVIKKMLKVLEENKRQPVPSSSDKATKAAVVKKATPSNQQSCTLSPCKATCELTKEIQEETGKNDNSKQSSNTCRHNSQTVQSEDVSVVQSEDISVVRNVETLQCQTSDCGSSQSAVEDGNRTDEGEVQAVKVECSQTGACKIVSDCGGLSKIDKDRIKETLRKRKYEKAANKKVVTTLGDDKDDDLWIVRELENGIEMGSAAGKRQRLCVT</sequence>
<evidence type="ECO:0000256" key="4">
    <source>
        <dbReference type="ARBA" id="ARBA00061204"/>
    </source>
</evidence>
<dbReference type="InterPro" id="IPR036915">
    <property type="entry name" value="Cyclin-like_sf"/>
</dbReference>
<dbReference type="AlphaFoldDB" id="A0A7J6WGZ0"/>
<feature type="compositionally biased region" description="Polar residues" evidence="6">
    <location>
        <begin position="327"/>
        <end position="340"/>
    </location>
</feature>
<dbReference type="CDD" id="cd20587">
    <property type="entry name" value="CYCLIN_AcCycT_rpt1"/>
    <property type="match status" value="1"/>
</dbReference>
<evidence type="ECO:0000313" key="9">
    <source>
        <dbReference type="Proteomes" id="UP000554482"/>
    </source>
</evidence>
<proteinExistence type="inferred from homology"/>
<evidence type="ECO:0000256" key="2">
    <source>
        <dbReference type="ARBA" id="ARBA00023127"/>
    </source>
</evidence>
<feature type="domain" description="Cyclin-like" evidence="7">
    <location>
        <begin position="183"/>
        <end position="268"/>
    </location>
</feature>
<dbReference type="InterPro" id="IPR043198">
    <property type="entry name" value="Cyclin/Ssn8"/>
</dbReference>
<feature type="region of interest" description="Disordered" evidence="6">
    <location>
        <begin position="319"/>
        <end position="347"/>
    </location>
</feature>
<evidence type="ECO:0000256" key="3">
    <source>
        <dbReference type="ARBA" id="ARBA00023306"/>
    </source>
</evidence>
<dbReference type="InterPro" id="IPR013763">
    <property type="entry name" value="Cyclin-like_dom"/>
</dbReference>
<accession>A0A7J6WGZ0</accession>
<dbReference type="Proteomes" id="UP000554482">
    <property type="component" value="Unassembled WGS sequence"/>
</dbReference>
<keyword evidence="3" id="KW-0131">Cell cycle</keyword>
<dbReference type="OrthoDB" id="10264655at2759"/>